<organism evidence="3 4">
    <name type="scientific">Acidipila rosea</name>
    <dbReference type="NCBI Taxonomy" id="768535"/>
    <lineage>
        <taxon>Bacteria</taxon>
        <taxon>Pseudomonadati</taxon>
        <taxon>Acidobacteriota</taxon>
        <taxon>Terriglobia</taxon>
        <taxon>Terriglobales</taxon>
        <taxon>Acidobacteriaceae</taxon>
        <taxon>Acidipila</taxon>
    </lineage>
</organism>
<dbReference type="GO" id="GO:0009103">
    <property type="term" value="P:lipopolysaccharide biosynthetic process"/>
    <property type="evidence" value="ECO:0007669"/>
    <property type="project" value="TreeGrafter"/>
</dbReference>
<feature type="transmembrane region" description="Helical" evidence="1">
    <location>
        <begin position="29"/>
        <end position="47"/>
    </location>
</feature>
<dbReference type="GO" id="GO:0016747">
    <property type="term" value="F:acyltransferase activity, transferring groups other than amino-acyl groups"/>
    <property type="evidence" value="ECO:0007669"/>
    <property type="project" value="InterPro"/>
</dbReference>
<accession>A0A4R1L1X3</accession>
<dbReference type="AlphaFoldDB" id="A0A4R1L1X3"/>
<feature type="transmembrane region" description="Helical" evidence="1">
    <location>
        <begin position="303"/>
        <end position="322"/>
    </location>
</feature>
<feature type="transmembrane region" description="Helical" evidence="1">
    <location>
        <begin position="106"/>
        <end position="129"/>
    </location>
</feature>
<dbReference type="PANTHER" id="PTHR23028">
    <property type="entry name" value="ACETYLTRANSFERASE"/>
    <property type="match status" value="1"/>
</dbReference>
<feature type="transmembrane region" description="Helical" evidence="1">
    <location>
        <begin position="264"/>
        <end position="283"/>
    </location>
</feature>
<evidence type="ECO:0000259" key="2">
    <source>
        <dbReference type="Pfam" id="PF01757"/>
    </source>
</evidence>
<keyword evidence="4" id="KW-1185">Reference proteome</keyword>
<dbReference type="PANTHER" id="PTHR23028:SF53">
    <property type="entry name" value="ACYL_TRANSF_3 DOMAIN-CONTAINING PROTEIN"/>
    <property type="match status" value="1"/>
</dbReference>
<keyword evidence="1" id="KW-0812">Transmembrane</keyword>
<dbReference type="GO" id="GO:0016020">
    <property type="term" value="C:membrane"/>
    <property type="evidence" value="ECO:0007669"/>
    <property type="project" value="TreeGrafter"/>
</dbReference>
<keyword evidence="1" id="KW-1133">Transmembrane helix</keyword>
<proteinExistence type="predicted"/>
<dbReference type="OrthoDB" id="9796461at2"/>
<reference evidence="3 4" key="1">
    <citation type="submission" date="2019-03" db="EMBL/GenBank/DDBJ databases">
        <title>Genomic Encyclopedia of Type Strains, Phase IV (KMG-IV): sequencing the most valuable type-strain genomes for metagenomic binning, comparative biology and taxonomic classification.</title>
        <authorList>
            <person name="Goeker M."/>
        </authorList>
    </citation>
    <scope>NUCLEOTIDE SEQUENCE [LARGE SCALE GENOMIC DNA]</scope>
    <source>
        <strain evidence="3 4">DSM 103428</strain>
    </source>
</reference>
<evidence type="ECO:0000313" key="3">
    <source>
        <dbReference type="EMBL" id="TCK70149.1"/>
    </source>
</evidence>
<dbReference type="InterPro" id="IPR002656">
    <property type="entry name" value="Acyl_transf_3_dom"/>
</dbReference>
<dbReference type="Pfam" id="PF01757">
    <property type="entry name" value="Acyl_transf_3"/>
    <property type="match status" value="1"/>
</dbReference>
<feature type="transmembrane region" description="Helical" evidence="1">
    <location>
        <begin position="235"/>
        <end position="252"/>
    </location>
</feature>
<protein>
    <submittedName>
        <fullName evidence="3">Peptidoglycan/LPS O-acetylase OafA/YrhL</fullName>
    </submittedName>
</protein>
<feature type="transmembrane region" description="Helical" evidence="1">
    <location>
        <begin position="141"/>
        <end position="159"/>
    </location>
</feature>
<dbReference type="Proteomes" id="UP000295210">
    <property type="component" value="Unassembled WGS sequence"/>
</dbReference>
<feature type="transmembrane region" description="Helical" evidence="1">
    <location>
        <begin position="165"/>
        <end position="190"/>
    </location>
</feature>
<feature type="transmembrane region" description="Helical" evidence="1">
    <location>
        <begin position="68"/>
        <end position="86"/>
    </location>
</feature>
<evidence type="ECO:0000313" key="4">
    <source>
        <dbReference type="Proteomes" id="UP000295210"/>
    </source>
</evidence>
<dbReference type="RefSeq" id="WP_131999075.1">
    <property type="nucleotide sequence ID" value="NZ_SMGK01000007.1"/>
</dbReference>
<dbReference type="EMBL" id="SMGK01000007">
    <property type="protein sequence ID" value="TCK70149.1"/>
    <property type="molecule type" value="Genomic_DNA"/>
</dbReference>
<sequence>MRIKSLDGIRALAIGLVLATHVLGFRWGWIGVDLFFVLSGFLITGILRKERHSASYWKPFYIKRATRILPPLVIAFLGAALLYHLPWRHYGVLYIFFGANIGEYLARGQFASLGVLWSLAVEEHFYFFWPIAVRLLSRRRLIYLSVAIIFAEPLLRAVVTPYTHSFWFIFFLTPFRLDGLVMGSLLAVLMEDAVWTKRYQPWSMPALLLTTGSFISLCFFPAFDRVANTVVFNSIGYSLISLIGLFLVFAATKRDSAATAILSNPLLAFVGLISYGLYLYHPLVITLVDRFGTAIHFHHNRVLSPLTLAGSLLLAWVSYRLYEEPIMRWGHQKARQVKIEKELDTTTSLASS</sequence>
<dbReference type="InterPro" id="IPR050879">
    <property type="entry name" value="Acyltransferase_3"/>
</dbReference>
<comment type="caution">
    <text evidence="3">The sequence shown here is derived from an EMBL/GenBank/DDBJ whole genome shotgun (WGS) entry which is preliminary data.</text>
</comment>
<evidence type="ECO:0000256" key="1">
    <source>
        <dbReference type="SAM" id="Phobius"/>
    </source>
</evidence>
<keyword evidence="1" id="KW-0472">Membrane</keyword>
<feature type="domain" description="Acyltransferase 3" evidence="2">
    <location>
        <begin position="4"/>
        <end position="319"/>
    </location>
</feature>
<gene>
    <name evidence="3" type="ORF">C7378_3304</name>
</gene>
<feature type="transmembrane region" description="Helical" evidence="1">
    <location>
        <begin position="202"/>
        <end position="223"/>
    </location>
</feature>
<name>A0A4R1L1X3_9BACT</name>